<keyword evidence="2" id="KW-1185">Reference proteome</keyword>
<protein>
    <submittedName>
        <fullName evidence="1">Uncharacterized protein</fullName>
    </submittedName>
</protein>
<reference evidence="1 2" key="1">
    <citation type="journal article" date="2018" name="PLoS ONE">
        <title>The draft genome of Kipferlia bialata reveals reductive genome evolution in fornicate parasites.</title>
        <authorList>
            <person name="Tanifuji G."/>
            <person name="Takabayashi S."/>
            <person name="Kume K."/>
            <person name="Takagi M."/>
            <person name="Nakayama T."/>
            <person name="Kamikawa R."/>
            <person name="Inagaki Y."/>
            <person name="Hashimoto T."/>
        </authorList>
    </citation>
    <scope>NUCLEOTIDE SEQUENCE [LARGE SCALE GENOMIC DNA]</scope>
    <source>
        <strain evidence="1">NY0173</strain>
    </source>
</reference>
<evidence type="ECO:0000313" key="1">
    <source>
        <dbReference type="EMBL" id="GCA64162.1"/>
    </source>
</evidence>
<name>A0A391P8T9_9EUKA</name>
<dbReference type="EMBL" id="BDIP01006352">
    <property type="protein sequence ID" value="GCA64162.1"/>
    <property type="molecule type" value="Genomic_DNA"/>
</dbReference>
<proteinExistence type="predicted"/>
<dbReference type="AlphaFoldDB" id="A0A391P8T9"/>
<accession>A0A391P8T9</accession>
<sequence>MIPNPIDSEAFNCLSDPDRTLEWRRKCKEEGVCCVCQQPQRLRTCEGECAKTYK</sequence>
<gene>
    <name evidence="1" type="ORF">KIPB_013416</name>
</gene>
<evidence type="ECO:0000313" key="2">
    <source>
        <dbReference type="Proteomes" id="UP000265618"/>
    </source>
</evidence>
<dbReference type="Proteomes" id="UP000265618">
    <property type="component" value="Unassembled WGS sequence"/>
</dbReference>
<comment type="caution">
    <text evidence="1">The sequence shown here is derived from an EMBL/GenBank/DDBJ whole genome shotgun (WGS) entry which is preliminary data.</text>
</comment>
<organism evidence="1 2">
    <name type="scientific">Kipferlia bialata</name>
    <dbReference type="NCBI Taxonomy" id="797122"/>
    <lineage>
        <taxon>Eukaryota</taxon>
        <taxon>Metamonada</taxon>
        <taxon>Carpediemonas-like organisms</taxon>
        <taxon>Kipferlia</taxon>
    </lineage>
</organism>
<feature type="non-terminal residue" evidence="1">
    <location>
        <position position="1"/>
    </location>
</feature>